<dbReference type="PROSITE" id="PS50850">
    <property type="entry name" value="MFS"/>
    <property type="match status" value="1"/>
</dbReference>
<dbReference type="EMBL" id="ML213512">
    <property type="protein sequence ID" value="TFK50832.1"/>
    <property type="molecule type" value="Genomic_DNA"/>
</dbReference>
<feature type="transmembrane region" description="Helical" evidence="10">
    <location>
        <begin position="65"/>
        <end position="82"/>
    </location>
</feature>
<dbReference type="GO" id="GO:0016020">
    <property type="term" value="C:membrane"/>
    <property type="evidence" value="ECO:0007669"/>
    <property type="project" value="UniProtKB-SubCell"/>
</dbReference>
<keyword evidence="6 10" id="KW-0472">Membrane</keyword>
<evidence type="ECO:0000256" key="3">
    <source>
        <dbReference type="ARBA" id="ARBA00022448"/>
    </source>
</evidence>
<comment type="subcellular location">
    <subcellularLocation>
        <location evidence="1">Membrane</location>
        <topology evidence="1">Multi-pass membrane protein</topology>
    </subcellularLocation>
</comment>
<feature type="transmembrane region" description="Helical" evidence="10">
    <location>
        <begin position="397"/>
        <end position="417"/>
    </location>
</feature>
<evidence type="ECO:0000313" key="13">
    <source>
        <dbReference type="Proteomes" id="UP000305948"/>
    </source>
</evidence>
<keyword evidence="3 8" id="KW-0813">Transport</keyword>
<evidence type="ECO:0000256" key="10">
    <source>
        <dbReference type="SAM" id="Phobius"/>
    </source>
</evidence>
<feature type="transmembrane region" description="Helical" evidence="10">
    <location>
        <begin position="102"/>
        <end position="124"/>
    </location>
</feature>
<keyword evidence="13" id="KW-1185">Reference proteome</keyword>
<dbReference type="STRING" id="5364.A0A5C3N1B8"/>
<dbReference type="OrthoDB" id="8120565at2759"/>
<dbReference type="NCBIfam" id="TIGR00879">
    <property type="entry name" value="SP"/>
    <property type="match status" value="1"/>
</dbReference>
<comment type="similarity">
    <text evidence="2 8">Belongs to the major facilitator superfamily. Sugar transporter (TC 2.A.1.1) family.</text>
</comment>
<dbReference type="InterPro" id="IPR005829">
    <property type="entry name" value="Sugar_transporter_CS"/>
</dbReference>
<name>A0A5C3N1B8_9AGAM</name>
<dbReference type="PANTHER" id="PTHR48022:SF14">
    <property type="entry name" value="MAJOR FACILITATOR SUPERFAMILY (MFS) PROFILE DOMAIN-CONTAINING PROTEIN-RELATED"/>
    <property type="match status" value="1"/>
</dbReference>
<dbReference type="InterPro" id="IPR003663">
    <property type="entry name" value="Sugar/inositol_transpt"/>
</dbReference>
<evidence type="ECO:0000256" key="7">
    <source>
        <dbReference type="ARBA" id="ARBA00049119"/>
    </source>
</evidence>
<dbReference type="PROSITE" id="PS00217">
    <property type="entry name" value="SUGAR_TRANSPORT_2"/>
    <property type="match status" value="1"/>
</dbReference>
<feature type="domain" description="Major facilitator superfamily (MFS) profile" evidence="11">
    <location>
        <begin position="69"/>
        <end position="521"/>
    </location>
</feature>
<organism evidence="12 13">
    <name type="scientific">Heliocybe sulcata</name>
    <dbReference type="NCBI Taxonomy" id="5364"/>
    <lineage>
        <taxon>Eukaryota</taxon>
        <taxon>Fungi</taxon>
        <taxon>Dikarya</taxon>
        <taxon>Basidiomycota</taxon>
        <taxon>Agaricomycotina</taxon>
        <taxon>Agaricomycetes</taxon>
        <taxon>Gloeophyllales</taxon>
        <taxon>Gloeophyllaceae</taxon>
        <taxon>Heliocybe</taxon>
    </lineage>
</organism>
<evidence type="ECO:0000256" key="6">
    <source>
        <dbReference type="ARBA" id="ARBA00023136"/>
    </source>
</evidence>
<evidence type="ECO:0000259" key="11">
    <source>
        <dbReference type="PROSITE" id="PS50850"/>
    </source>
</evidence>
<dbReference type="PROSITE" id="PS00216">
    <property type="entry name" value="SUGAR_TRANSPORT_1"/>
    <property type="match status" value="1"/>
</dbReference>
<dbReference type="FunFam" id="1.20.1250.20:FF:000134">
    <property type="entry name" value="MFS sugar transporter protein"/>
    <property type="match status" value="1"/>
</dbReference>
<dbReference type="Pfam" id="PF00083">
    <property type="entry name" value="Sugar_tr"/>
    <property type="match status" value="1"/>
</dbReference>
<gene>
    <name evidence="12" type="ORF">OE88DRAFT_1712762</name>
</gene>
<dbReference type="PRINTS" id="PR00171">
    <property type="entry name" value="SUGRTRNSPORT"/>
</dbReference>
<evidence type="ECO:0000256" key="8">
    <source>
        <dbReference type="RuleBase" id="RU003346"/>
    </source>
</evidence>
<feature type="transmembrane region" description="Helical" evidence="10">
    <location>
        <begin position="165"/>
        <end position="182"/>
    </location>
</feature>
<dbReference type="SUPFAM" id="SSF103473">
    <property type="entry name" value="MFS general substrate transporter"/>
    <property type="match status" value="1"/>
</dbReference>
<feature type="transmembrane region" description="Helical" evidence="10">
    <location>
        <begin position="194"/>
        <end position="213"/>
    </location>
</feature>
<evidence type="ECO:0000256" key="9">
    <source>
        <dbReference type="SAM" id="MobiDB-lite"/>
    </source>
</evidence>
<feature type="transmembrane region" description="Helical" evidence="10">
    <location>
        <begin position="330"/>
        <end position="351"/>
    </location>
</feature>
<proteinExistence type="inferred from homology"/>
<protein>
    <submittedName>
        <fullName evidence="12">MFS monosaccharide transporter</fullName>
    </submittedName>
</protein>
<dbReference type="InterPro" id="IPR036259">
    <property type="entry name" value="MFS_trans_sf"/>
</dbReference>
<keyword evidence="4 10" id="KW-0812">Transmembrane</keyword>
<dbReference type="InterPro" id="IPR050360">
    <property type="entry name" value="MFS_Sugar_Transporters"/>
</dbReference>
<feature type="transmembrane region" description="Helical" evidence="10">
    <location>
        <begin position="136"/>
        <end position="159"/>
    </location>
</feature>
<dbReference type="Proteomes" id="UP000305948">
    <property type="component" value="Unassembled WGS sequence"/>
</dbReference>
<evidence type="ECO:0000256" key="2">
    <source>
        <dbReference type="ARBA" id="ARBA00010992"/>
    </source>
</evidence>
<dbReference type="Gene3D" id="1.20.1250.20">
    <property type="entry name" value="MFS general substrate transporter like domains"/>
    <property type="match status" value="1"/>
</dbReference>
<dbReference type="InterPro" id="IPR020846">
    <property type="entry name" value="MFS_dom"/>
</dbReference>
<evidence type="ECO:0000256" key="5">
    <source>
        <dbReference type="ARBA" id="ARBA00022989"/>
    </source>
</evidence>
<feature type="transmembrane region" description="Helical" evidence="10">
    <location>
        <begin position="429"/>
        <end position="456"/>
    </location>
</feature>
<evidence type="ECO:0000313" key="12">
    <source>
        <dbReference type="EMBL" id="TFK50832.1"/>
    </source>
</evidence>
<feature type="transmembrane region" description="Helical" evidence="10">
    <location>
        <begin position="366"/>
        <end position="385"/>
    </location>
</feature>
<evidence type="ECO:0000256" key="4">
    <source>
        <dbReference type="ARBA" id="ARBA00022692"/>
    </source>
</evidence>
<feature type="transmembrane region" description="Helical" evidence="10">
    <location>
        <begin position="225"/>
        <end position="246"/>
    </location>
</feature>
<accession>A0A5C3N1B8</accession>
<dbReference type="InterPro" id="IPR005828">
    <property type="entry name" value="MFS_sugar_transport-like"/>
</dbReference>
<feature type="transmembrane region" description="Helical" evidence="10">
    <location>
        <begin position="468"/>
        <end position="491"/>
    </location>
</feature>
<dbReference type="GO" id="GO:0005351">
    <property type="term" value="F:carbohydrate:proton symporter activity"/>
    <property type="evidence" value="ECO:0007669"/>
    <property type="project" value="TreeGrafter"/>
</dbReference>
<sequence length="562" mass="61204">MASQQRLTSAADLDSQPLLRPSGSFRANRNGVADIGSSEVQDDSELTYTYAYGPPGLLGLLHNKYALACALFASIGGWVFGYDQGVIANVLVMKEFLLRFPLGAWEKGVLTASLDLGSLFGALMSGLADRYSRKTAIFWACVIFILGTTLQALALSVFFLVLGRGLAGIGVGALSTLSPLYITEISPPELRGSLLALEQFSIVLGCVAGFWAGYATRNIGSRLSYVLPLALPLLPALLLAIGVFWLPPSPRLLVAQGKVEDARNTLIGLRGGDNRTLVDIEVLEVQAEATLLERRAYIEGGLGTPLKDSWFTSEIRGWQRLLSKKYRDRTMVGIIVMFIQQWSGINALLYYGPTLFASFDLGSSNATLLVAGGVGIVQFLAVFPAIASIDNWGRKPLLRGGSVVMGCSHLIIAMIIYQDSDNWAEHRTGAWLAVVCLYVFTLAYGVSYGPVGWVLPSEVFPTSIRSKGVALSTMSNWINNFLIGLLTPVLIEVSPAWTFMIFSIACFFGYLWSTYTIPETAGVSLEEIDRFFRSSVGKEDAELRSEVRVDCNHRSLFFTFVA</sequence>
<dbReference type="AlphaFoldDB" id="A0A5C3N1B8"/>
<comment type="catalytic activity">
    <reaction evidence="7">
        <text>myo-inositol(out) + H(+)(out) = myo-inositol(in) + H(+)(in)</text>
        <dbReference type="Rhea" id="RHEA:60364"/>
        <dbReference type="ChEBI" id="CHEBI:15378"/>
        <dbReference type="ChEBI" id="CHEBI:17268"/>
    </reaction>
</comment>
<reference evidence="12 13" key="1">
    <citation type="journal article" date="2019" name="Nat. Ecol. Evol.">
        <title>Megaphylogeny resolves global patterns of mushroom evolution.</title>
        <authorList>
            <person name="Varga T."/>
            <person name="Krizsan K."/>
            <person name="Foldi C."/>
            <person name="Dima B."/>
            <person name="Sanchez-Garcia M."/>
            <person name="Sanchez-Ramirez S."/>
            <person name="Szollosi G.J."/>
            <person name="Szarkandi J.G."/>
            <person name="Papp V."/>
            <person name="Albert L."/>
            <person name="Andreopoulos W."/>
            <person name="Angelini C."/>
            <person name="Antonin V."/>
            <person name="Barry K.W."/>
            <person name="Bougher N.L."/>
            <person name="Buchanan P."/>
            <person name="Buyck B."/>
            <person name="Bense V."/>
            <person name="Catcheside P."/>
            <person name="Chovatia M."/>
            <person name="Cooper J."/>
            <person name="Damon W."/>
            <person name="Desjardin D."/>
            <person name="Finy P."/>
            <person name="Geml J."/>
            <person name="Haridas S."/>
            <person name="Hughes K."/>
            <person name="Justo A."/>
            <person name="Karasinski D."/>
            <person name="Kautmanova I."/>
            <person name="Kiss B."/>
            <person name="Kocsube S."/>
            <person name="Kotiranta H."/>
            <person name="LaButti K.M."/>
            <person name="Lechner B.E."/>
            <person name="Liimatainen K."/>
            <person name="Lipzen A."/>
            <person name="Lukacs Z."/>
            <person name="Mihaltcheva S."/>
            <person name="Morgado L.N."/>
            <person name="Niskanen T."/>
            <person name="Noordeloos M.E."/>
            <person name="Ohm R.A."/>
            <person name="Ortiz-Santana B."/>
            <person name="Ovrebo C."/>
            <person name="Racz N."/>
            <person name="Riley R."/>
            <person name="Savchenko A."/>
            <person name="Shiryaev A."/>
            <person name="Soop K."/>
            <person name="Spirin V."/>
            <person name="Szebenyi C."/>
            <person name="Tomsovsky M."/>
            <person name="Tulloss R.E."/>
            <person name="Uehling J."/>
            <person name="Grigoriev I.V."/>
            <person name="Vagvolgyi C."/>
            <person name="Papp T."/>
            <person name="Martin F.M."/>
            <person name="Miettinen O."/>
            <person name="Hibbett D.S."/>
            <person name="Nagy L.G."/>
        </authorList>
    </citation>
    <scope>NUCLEOTIDE SEQUENCE [LARGE SCALE GENOMIC DNA]</scope>
    <source>
        <strain evidence="12 13">OMC1185</strain>
    </source>
</reference>
<feature type="transmembrane region" description="Helical" evidence="10">
    <location>
        <begin position="497"/>
        <end position="515"/>
    </location>
</feature>
<feature type="region of interest" description="Disordered" evidence="9">
    <location>
        <begin position="1"/>
        <end position="25"/>
    </location>
</feature>
<evidence type="ECO:0000256" key="1">
    <source>
        <dbReference type="ARBA" id="ARBA00004141"/>
    </source>
</evidence>
<dbReference type="PANTHER" id="PTHR48022">
    <property type="entry name" value="PLASTIDIC GLUCOSE TRANSPORTER 4"/>
    <property type="match status" value="1"/>
</dbReference>
<keyword evidence="5 10" id="KW-1133">Transmembrane helix</keyword>